<reference evidence="3" key="1">
    <citation type="journal article" date="2019" name="Nat. Commun.">
        <title>The genome of broomcorn millet.</title>
        <authorList>
            <person name="Zou C."/>
            <person name="Miki D."/>
            <person name="Li D."/>
            <person name="Tang Q."/>
            <person name="Xiao L."/>
            <person name="Rajput S."/>
            <person name="Deng P."/>
            <person name="Jia W."/>
            <person name="Huang R."/>
            <person name="Zhang M."/>
            <person name="Sun Y."/>
            <person name="Hu J."/>
            <person name="Fu X."/>
            <person name="Schnable P.S."/>
            <person name="Li F."/>
            <person name="Zhang H."/>
            <person name="Feng B."/>
            <person name="Zhu X."/>
            <person name="Liu R."/>
            <person name="Schnable J.C."/>
            <person name="Zhu J.-K."/>
            <person name="Zhang H."/>
        </authorList>
    </citation>
    <scope>NUCLEOTIDE SEQUENCE [LARGE SCALE GENOMIC DNA]</scope>
</reference>
<evidence type="ECO:0000313" key="3">
    <source>
        <dbReference type="Proteomes" id="UP000275267"/>
    </source>
</evidence>
<feature type="compositionally biased region" description="Gly residues" evidence="1">
    <location>
        <begin position="47"/>
        <end position="57"/>
    </location>
</feature>
<feature type="region of interest" description="Disordered" evidence="1">
    <location>
        <begin position="1"/>
        <end position="63"/>
    </location>
</feature>
<evidence type="ECO:0000313" key="2">
    <source>
        <dbReference type="EMBL" id="RLN33124.1"/>
    </source>
</evidence>
<accession>A0A3L6T4C2</accession>
<evidence type="ECO:0000256" key="1">
    <source>
        <dbReference type="SAM" id="MobiDB-lite"/>
    </source>
</evidence>
<organism evidence="2 3">
    <name type="scientific">Panicum miliaceum</name>
    <name type="common">Proso millet</name>
    <name type="synonym">Broomcorn millet</name>
    <dbReference type="NCBI Taxonomy" id="4540"/>
    <lineage>
        <taxon>Eukaryota</taxon>
        <taxon>Viridiplantae</taxon>
        <taxon>Streptophyta</taxon>
        <taxon>Embryophyta</taxon>
        <taxon>Tracheophyta</taxon>
        <taxon>Spermatophyta</taxon>
        <taxon>Magnoliopsida</taxon>
        <taxon>Liliopsida</taxon>
        <taxon>Poales</taxon>
        <taxon>Poaceae</taxon>
        <taxon>PACMAD clade</taxon>
        <taxon>Panicoideae</taxon>
        <taxon>Panicodae</taxon>
        <taxon>Paniceae</taxon>
        <taxon>Panicinae</taxon>
        <taxon>Panicum</taxon>
        <taxon>Panicum sect. Panicum</taxon>
    </lineage>
</organism>
<sequence length="119" mass="12594">MHRISPSSNGNDRGKVIHHGLGHARRGDAAVPQPHARDGVANRRGHGVGGFRAGAGAGHERTAQRDDVLAGSHGAPTVAPVVRLCSAILTVTRWTCLRGNDASGKSARSMPWLAYYTER</sequence>
<dbReference type="Proteomes" id="UP000275267">
    <property type="component" value="Unassembled WGS sequence"/>
</dbReference>
<feature type="compositionally biased region" description="Polar residues" evidence="1">
    <location>
        <begin position="1"/>
        <end position="11"/>
    </location>
</feature>
<gene>
    <name evidence="2" type="ORF">C2845_PM03G05020</name>
</gene>
<dbReference type="AlphaFoldDB" id="A0A3L6T4C2"/>
<protein>
    <submittedName>
        <fullName evidence="2">Uncharacterized protein</fullName>
    </submittedName>
</protein>
<keyword evidence="3" id="KW-1185">Reference proteome</keyword>
<comment type="caution">
    <text evidence="2">The sequence shown here is derived from an EMBL/GenBank/DDBJ whole genome shotgun (WGS) entry which is preliminary data.</text>
</comment>
<proteinExistence type="predicted"/>
<dbReference type="EMBL" id="PQIB02000002">
    <property type="protein sequence ID" value="RLN33124.1"/>
    <property type="molecule type" value="Genomic_DNA"/>
</dbReference>
<name>A0A3L6T4C2_PANMI</name>